<organism evidence="2 3">
    <name type="scientific">SAR92 bacterium BACL26 MAG-121220-bin70</name>
    <dbReference type="NCBI Taxonomy" id="1655626"/>
    <lineage>
        <taxon>Bacteria</taxon>
        <taxon>Pseudomonadati</taxon>
        <taxon>Pseudomonadota</taxon>
        <taxon>Gammaproteobacteria</taxon>
        <taxon>Cellvibrionales</taxon>
        <taxon>Porticoccaceae</taxon>
        <taxon>SAR92 clade</taxon>
    </lineage>
</organism>
<dbReference type="Proteomes" id="UP000051213">
    <property type="component" value="Unassembled WGS sequence"/>
</dbReference>
<protein>
    <submittedName>
        <fullName evidence="2">3-ketoacyl-ACP reductase</fullName>
    </submittedName>
</protein>
<gene>
    <name evidence="2" type="ORF">ABS24_01865</name>
</gene>
<dbReference type="SUPFAM" id="SSF51735">
    <property type="entry name" value="NAD(P)-binding Rossmann-fold domains"/>
    <property type="match status" value="1"/>
</dbReference>
<comment type="similarity">
    <text evidence="1">Belongs to the short-chain dehydrogenases/reductases (SDR) family.</text>
</comment>
<sequence>MSDLSRIVLVTAGGSGIGLAIAKHFAARGYRVHICDIAQQAIDVLKSEHPDITATCADVSQVTQVDKVFDDLQRLYGGLDILVNNVGIAGPTAAVEDILPEDWDNTINIDLNSIFYVTRKAVPLLKKSKGNMINMSSNAGLFGCPLRSPYAAAKWAIIGLTKTWAMELGPHGVRVNAICPGSVNGPRIDRVVDLDAKTRGVSSQSIRDVYLRQNSLRVFVEAENIAETIDFLCSKSAQHISGQAIPIDGHTEGLSNWLD</sequence>
<dbReference type="Pfam" id="PF13561">
    <property type="entry name" value="adh_short_C2"/>
    <property type="match status" value="1"/>
</dbReference>
<evidence type="ECO:0000256" key="1">
    <source>
        <dbReference type="ARBA" id="ARBA00006484"/>
    </source>
</evidence>
<dbReference type="InterPro" id="IPR002347">
    <property type="entry name" value="SDR_fam"/>
</dbReference>
<dbReference type="PANTHER" id="PTHR42879:SF2">
    <property type="entry name" value="3-OXOACYL-[ACYL-CARRIER-PROTEIN] REDUCTASE FABG"/>
    <property type="match status" value="1"/>
</dbReference>
<comment type="caution">
    <text evidence="2">The sequence shown here is derived from an EMBL/GenBank/DDBJ whole genome shotgun (WGS) entry which is preliminary data.</text>
</comment>
<dbReference type="InterPro" id="IPR050259">
    <property type="entry name" value="SDR"/>
</dbReference>
<dbReference type="PANTHER" id="PTHR42879">
    <property type="entry name" value="3-OXOACYL-(ACYL-CARRIER-PROTEIN) REDUCTASE"/>
    <property type="match status" value="1"/>
</dbReference>
<dbReference type="EMBL" id="LICA01000427">
    <property type="protein sequence ID" value="KRO91779.1"/>
    <property type="molecule type" value="Genomic_DNA"/>
</dbReference>
<dbReference type="AlphaFoldDB" id="A0A0R2U320"/>
<dbReference type="CDD" id="cd05233">
    <property type="entry name" value="SDR_c"/>
    <property type="match status" value="1"/>
</dbReference>
<evidence type="ECO:0000313" key="2">
    <source>
        <dbReference type="EMBL" id="KRO91779.1"/>
    </source>
</evidence>
<name>A0A0R2U320_9GAMM</name>
<accession>A0A0R2U320</accession>
<dbReference type="PRINTS" id="PR00081">
    <property type="entry name" value="GDHRDH"/>
</dbReference>
<evidence type="ECO:0000313" key="3">
    <source>
        <dbReference type="Proteomes" id="UP000051213"/>
    </source>
</evidence>
<dbReference type="PRINTS" id="PR00080">
    <property type="entry name" value="SDRFAMILY"/>
</dbReference>
<dbReference type="GO" id="GO:0032787">
    <property type="term" value="P:monocarboxylic acid metabolic process"/>
    <property type="evidence" value="ECO:0007669"/>
    <property type="project" value="UniProtKB-ARBA"/>
</dbReference>
<dbReference type="InterPro" id="IPR020904">
    <property type="entry name" value="Sc_DH/Rdtase_CS"/>
</dbReference>
<dbReference type="InterPro" id="IPR036291">
    <property type="entry name" value="NAD(P)-bd_dom_sf"/>
</dbReference>
<proteinExistence type="inferred from homology"/>
<dbReference type="NCBIfam" id="NF009466">
    <property type="entry name" value="PRK12826.1-2"/>
    <property type="match status" value="1"/>
</dbReference>
<reference evidence="2 3" key="1">
    <citation type="submission" date="2015-10" db="EMBL/GenBank/DDBJ databases">
        <title>Metagenome-Assembled Genomes uncover a global brackish microbiome.</title>
        <authorList>
            <person name="Hugerth L.W."/>
            <person name="Larsson J."/>
            <person name="Alneberg J."/>
            <person name="Lindh M.V."/>
            <person name="Legrand C."/>
            <person name="Pinhassi J."/>
            <person name="Andersson A.F."/>
        </authorList>
    </citation>
    <scope>NUCLEOTIDE SEQUENCE [LARGE SCALE GENOMIC DNA]</scope>
    <source>
        <strain evidence="2">BACL26 MAG-121220-bin70</strain>
    </source>
</reference>
<dbReference type="Gene3D" id="3.40.50.720">
    <property type="entry name" value="NAD(P)-binding Rossmann-like Domain"/>
    <property type="match status" value="1"/>
</dbReference>
<dbReference type="FunFam" id="3.40.50.720:FF:000084">
    <property type="entry name" value="Short-chain dehydrogenase reductase"/>
    <property type="match status" value="1"/>
</dbReference>
<dbReference type="PROSITE" id="PS00061">
    <property type="entry name" value="ADH_SHORT"/>
    <property type="match status" value="1"/>
</dbReference>